<dbReference type="Gramene" id="OE9A103109T1">
    <property type="protein sequence ID" value="OE9A103109C1"/>
    <property type="gene ID" value="OE9A103109"/>
</dbReference>
<proteinExistence type="predicted"/>
<gene>
    <name evidence="1" type="ORF">OLEA9_A103109</name>
</gene>
<protein>
    <submittedName>
        <fullName evidence="1">Uncharacterized protein</fullName>
    </submittedName>
</protein>
<evidence type="ECO:0000313" key="1">
    <source>
        <dbReference type="EMBL" id="CAA2968120.1"/>
    </source>
</evidence>
<dbReference type="OrthoDB" id="914140at2759"/>
<dbReference type="Proteomes" id="UP000594638">
    <property type="component" value="Unassembled WGS sequence"/>
</dbReference>
<accession>A0A8S0QGR1</accession>
<comment type="caution">
    <text evidence="1">The sequence shown here is derived from an EMBL/GenBank/DDBJ whole genome shotgun (WGS) entry which is preliminary data.</text>
</comment>
<reference evidence="1 2" key="1">
    <citation type="submission" date="2019-12" db="EMBL/GenBank/DDBJ databases">
        <authorList>
            <person name="Alioto T."/>
            <person name="Alioto T."/>
            <person name="Gomez Garrido J."/>
        </authorList>
    </citation>
    <scope>NUCLEOTIDE SEQUENCE [LARGE SCALE GENOMIC DNA]</scope>
</reference>
<organism evidence="1 2">
    <name type="scientific">Olea europaea subsp. europaea</name>
    <dbReference type="NCBI Taxonomy" id="158383"/>
    <lineage>
        <taxon>Eukaryota</taxon>
        <taxon>Viridiplantae</taxon>
        <taxon>Streptophyta</taxon>
        <taxon>Embryophyta</taxon>
        <taxon>Tracheophyta</taxon>
        <taxon>Spermatophyta</taxon>
        <taxon>Magnoliopsida</taxon>
        <taxon>eudicotyledons</taxon>
        <taxon>Gunneridae</taxon>
        <taxon>Pentapetalae</taxon>
        <taxon>asterids</taxon>
        <taxon>lamiids</taxon>
        <taxon>Lamiales</taxon>
        <taxon>Oleaceae</taxon>
        <taxon>Oleeae</taxon>
        <taxon>Olea</taxon>
    </lineage>
</organism>
<sequence length="126" mass="14565">MEFNYRTIGEQASPYSFLTEQASRAGYLGPPGNDFLEQRKLREAILIELEKERIRQEVIATEIARKRAVVDELRGGQNCSIERSIGFANHSHESLVEERIGMSLEKWLGIRAATRQETAPFHYRYH</sequence>
<evidence type="ECO:0000313" key="2">
    <source>
        <dbReference type="Proteomes" id="UP000594638"/>
    </source>
</evidence>
<dbReference type="AlphaFoldDB" id="A0A8S0QGR1"/>
<keyword evidence="2" id="KW-1185">Reference proteome</keyword>
<dbReference type="EMBL" id="CACTIH010001899">
    <property type="protein sequence ID" value="CAA2968120.1"/>
    <property type="molecule type" value="Genomic_DNA"/>
</dbReference>
<name>A0A8S0QGR1_OLEEU</name>